<name>A0AC34FVG5_9BILA</name>
<proteinExistence type="predicted"/>
<accession>A0AC34FVG5</accession>
<evidence type="ECO:0000313" key="1">
    <source>
        <dbReference type="Proteomes" id="UP000887579"/>
    </source>
</evidence>
<sequence>MSTDDNNTSSVALHQEEAAAIEADVTAPLPPHTAVEENIVNSDEVNVAVQEEEGEEVDEIPVAIEPVSDEDEIVIDVDGVQYPKEEEISHDPIIFEENVTITLGQPHTLVADGLVNFCMDNIHSGNDTFLQTHRLGGDELKNACHKFRGVQPGYARITESFGLKNNFKHIIHGIIPMIENITIVCELESDFVAFHHQIPAIDTIVDFSAEGLDDFFPSLQYTTQDYPAAAHQGYVEAEYTYAGNYYPTDEAYEYSENEATRKVDMSMNVERSENMLEQRSLI</sequence>
<reference evidence="2" key="1">
    <citation type="submission" date="2022-11" db="UniProtKB">
        <authorList>
            <consortium name="WormBaseParasite"/>
        </authorList>
    </citation>
    <scope>IDENTIFICATION</scope>
</reference>
<protein>
    <submittedName>
        <fullName evidence="2">Uncharacterized protein</fullName>
    </submittedName>
</protein>
<organism evidence="1 2">
    <name type="scientific">Panagrolaimus sp. ES5</name>
    <dbReference type="NCBI Taxonomy" id="591445"/>
    <lineage>
        <taxon>Eukaryota</taxon>
        <taxon>Metazoa</taxon>
        <taxon>Ecdysozoa</taxon>
        <taxon>Nematoda</taxon>
        <taxon>Chromadorea</taxon>
        <taxon>Rhabditida</taxon>
        <taxon>Tylenchina</taxon>
        <taxon>Panagrolaimomorpha</taxon>
        <taxon>Panagrolaimoidea</taxon>
        <taxon>Panagrolaimidae</taxon>
        <taxon>Panagrolaimus</taxon>
    </lineage>
</organism>
<dbReference type="Proteomes" id="UP000887579">
    <property type="component" value="Unplaced"/>
</dbReference>
<evidence type="ECO:0000313" key="2">
    <source>
        <dbReference type="WBParaSite" id="ES5_v2.g20994.t1"/>
    </source>
</evidence>
<dbReference type="WBParaSite" id="ES5_v2.g20994.t1">
    <property type="protein sequence ID" value="ES5_v2.g20994.t1"/>
    <property type="gene ID" value="ES5_v2.g20994"/>
</dbReference>